<dbReference type="OrthoDB" id="2159384at2759"/>
<feature type="transmembrane region" description="Helical" evidence="5">
    <location>
        <begin position="86"/>
        <end position="104"/>
    </location>
</feature>
<evidence type="ECO:0000313" key="8">
    <source>
        <dbReference type="Proteomes" id="UP000305067"/>
    </source>
</evidence>
<evidence type="ECO:0000259" key="6">
    <source>
        <dbReference type="PROSITE" id="PS51380"/>
    </source>
</evidence>
<evidence type="ECO:0000256" key="1">
    <source>
        <dbReference type="ARBA" id="ARBA00004141"/>
    </source>
</evidence>
<feature type="transmembrane region" description="Helical" evidence="5">
    <location>
        <begin position="116"/>
        <end position="138"/>
    </location>
</feature>
<comment type="subcellular location">
    <subcellularLocation>
        <location evidence="1">Membrane</location>
        <topology evidence="1">Multi-pass membrane protein</topology>
    </subcellularLocation>
</comment>
<dbReference type="EMBL" id="ML178824">
    <property type="protein sequence ID" value="TFL01591.1"/>
    <property type="molecule type" value="Genomic_DNA"/>
</dbReference>
<dbReference type="InterPro" id="IPR004342">
    <property type="entry name" value="EXS_C"/>
</dbReference>
<organism evidence="7 8">
    <name type="scientific">Pterulicium gracile</name>
    <dbReference type="NCBI Taxonomy" id="1884261"/>
    <lineage>
        <taxon>Eukaryota</taxon>
        <taxon>Fungi</taxon>
        <taxon>Dikarya</taxon>
        <taxon>Basidiomycota</taxon>
        <taxon>Agaricomycotina</taxon>
        <taxon>Agaricomycetes</taxon>
        <taxon>Agaricomycetidae</taxon>
        <taxon>Agaricales</taxon>
        <taxon>Pleurotineae</taxon>
        <taxon>Pterulaceae</taxon>
        <taxon>Pterulicium</taxon>
    </lineage>
</organism>
<feature type="transmembrane region" description="Helical" evidence="5">
    <location>
        <begin position="20"/>
        <end position="37"/>
    </location>
</feature>
<keyword evidence="4 5" id="KW-0472">Membrane</keyword>
<dbReference type="PANTHER" id="PTHR10783:SF46">
    <property type="entry name" value="PROTEIN ERD1 HOMOLOG 2"/>
    <property type="match status" value="1"/>
</dbReference>
<keyword evidence="3 5" id="KW-1133">Transmembrane helix</keyword>
<feature type="transmembrane region" description="Helical" evidence="5">
    <location>
        <begin position="159"/>
        <end position="177"/>
    </location>
</feature>
<dbReference type="PROSITE" id="PS51380">
    <property type="entry name" value="EXS"/>
    <property type="match status" value="1"/>
</dbReference>
<dbReference type="STRING" id="1884261.A0A5C3QM93"/>
<feature type="domain" description="EXS" evidence="6">
    <location>
        <begin position="201"/>
        <end position="451"/>
    </location>
</feature>
<keyword evidence="2 5" id="KW-0812">Transmembrane</keyword>
<dbReference type="GO" id="GO:0005737">
    <property type="term" value="C:cytoplasm"/>
    <property type="evidence" value="ECO:0007669"/>
    <property type="project" value="TreeGrafter"/>
</dbReference>
<sequence>MDSHDTHIPFPSTLLFPLPYRVLFLAGWGILGWAANLHGLDRLNVDVVSAMDLKGDTYERSPLPQHRGLPGQRNTASSFFAPVYQLWVKYTAVYLLSWFIFYVATNGGDAALVDVYSYIPGVTALLFVVALICPWDVFQKRERDMFLQAIYRCVTPSKYHGVYFADVIFADIFTSFAKVLADFWLSIVMLSSEGTLLVIPASEGLSRWVAPIIMSLPYLTRLRQCLAEYRAPTNTSRRPMYNALKYATAFPVIFLSAAQKVVLSDIPKEDKFMRKAEHPLFKLWLLAVGINSLYSFWWDVTNDWGLELLKPKRSESKLVPPRPLVLPLLHSRSSSARSDLSVPDGPSKPLDVDPAGRLRSVLLYPLPVYPLCIFFNLVLRLTWSFELSGHLRSHLDGSVVIFWLEVAEVVRRWLWVFLRVEWELVRKDQGIALSAVSSEEYDGEEFELTYQETGISPRQSIN</sequence>
<keyword evidence="8" id="KW-1185">Reference proteome</keyword>
<evidence type="ECO:0000256" key="2">
    <source>
        <dbReference type="ARBA" id="ARBA00022692"/>
    </source>
</evidence>
<name>A0A5C3QM93_9AGAR</name>
<evidence type="ECO:0000256" key="5">
    <source>
        <dbReference type="SAM" id="Phobius"/>
    </source>
</evidence>
<dbReference type="GO" id="GO:0016020">
    <property type="term" value="C:membrane"/>
    <property type="evidence" value="ECO:0007669"/>
    <property type="project" value="UniProtKB-SubCell"/>
</dbReference>
<gene>
    <name evidence="7" type="ORF">BDV98DRAFT_567215</name>
</gene>
<evidence type="ECO:0000313" key="7">
    <source>
        <dbReference type="EMBL" id="TFL01591.1"/>
    </source>
</evidence>
<accession>A0A5C3QM93</accession>
<evidence type="ECO:0000256" key="3">
    <source>
        <dbReference type="ARBA" id="ARBA00022989"/>
    </source>
</evidence>
<dbReference type="AlphaFoldDB" id="A0A5C3QM93"/>
<reference evidence="7 8" key="1">
    <citation type="journal article" date="2019" name="Nat. Ecol. Evol.">
        <title>Megaphylogeny resolves global patterns of mushroom evolution.</title>
        <authorList>
            <person name="Varga T."/>
            <person name="Krizsan K."/>
            <person name="Foldi C."/>
            <person name="Dima B."/>
            <person name="Sanchez-Garcia M."/>
            <person name="Sanchez-Ramirez S."/>
            <person name="Szollosi G.J."/>
            <person name="Szarkandi J.G."/>
            <person name="Papp V."/>
            <person name="Albert L."/>
            <person name="Andreopoulos W."/>
            <person name="Angelini C."/>
            <person name="Antonin V."/>
            <person name="Barry K.W."/>
            <person name="Bougher N.L."/>
            <person name="Buchanan P."/>
            <person name="Buyck B."/>
            <person name="Bense V."/>
            <person name="Catcheside P."/>
            <person name="Chovatia M."/>
            <person name="Cooper J."/>
            <person name="Damon W."/>
            <person name="Desjardin D."/>
            <person name="Finy P."/>
            <person name="Geml J."/>
            <person name="Haridas S."/>
            <person name="Hughes K."/>
            <person name="Justo A."/>
            <person name="Karasinski D."/>
            <person name="Kautmanova I."/>
            <person name="Kiss B."/>
            <person name="Kocsube S."/>
            <person name="Kotiranta H."/>
            <person name="LaButti K.M."/>
            <person name="Lechner B.E."/>
            <person name="Liimatainen K."/>
            <person name="Lipzen A."/>
            <person name="Lukacs Z."/>
            <person name="Mihaltcheva S."/>
            <person name="Morgado L.N."/>
            <person name="Niskanen T."/>
            <person name="Noordeloos M.E."/>
            <person name="Ohm R.A."/>
            <person name="Ortiz-Santana B."/>
            <person name="Ovrebo C."/>
            <person name="Racz N."/>
            <person name="Riley R."/>
            <person name="Savchenko A."/>
            <person name="Shiryaev A."/>
            <person name="Soop K."/>
            <person name="Spirin V."/>
            <person name="Szebenyi C."/>
            <person name="Tomsovsky M."/>
            <person name="Tulloss R.E."/>
            <person name="Uehling J."/>
            <person name="Grigoriev I.V."/>
            <person name="Vagvolgyi C."/>
            <person name="Papp T."/>
            <person name="Martin F.M."/>
            <person name="Miettinen O."/>
            <person name="Hibbett D.S."/>
            <person name="Nagy L.G."/>
        </authorList>
    </citation>
    <scope>NUCLEOTIDE SEQUENCE [LARGE SCALE GENOMIC DNA]</scope>
    <source>
        <strain evidence="7 8">CBS 309.79</strain>
    </source>
</reference>
<proteinExistence type="predicted"/>
<dbReference type="PANTHER" id="PTHR10783">
    <property type="entry name" value="XENOTROPIC AND POLYTROPIC RETROVIRUS RECEPTOR 1-RELATED"/>
    <property type="match status" value="1"/>
</dbReference>
<dbReference type="Proteomes" id="UP000305067">
    <property type="component" value="Unassembled WGS sequence"/>
</dbReference>
<protein>
    <submittedName>
        <fullName evidence="7">EXS family-domain-containing protein</fullName>
    </submittedName>
</protein>
<dbReference type="Pfam" id="PF03124">
    <property type="entry name" value="EXS"/>
    <property type="match status" value="1"/>
</dbReference>
<evidence type="ECO:0000256" key="4">
    <source>
        <dbReference type="ARBA" id="ARBA00023136"/>
    </source>
</evidence>